<feature type="non-terminal residue" evidence="2">
    <location>
        <position position="1"/>
    </location>
</feature>
<organism evidence="2">
    <name type="scientific">uncultured Cytophagales bacterium</name>
    <dbReference type="NCBI Taxonomy" id="158755"/>
    <lineage>
        <taxon>Bacteria</taxon>
        <taxon>Pseudomonadati</taxon>
        <taxon>Bacteroidota</taxon>
        <taxon>Sphingobacteriia</taxon>
        <taxon>Sphingobacteriales</taxon>
        <taxon>environmental samples</taxon>
    </lineage>
</organism>
<dbReference type="EMBL" id="CADCTQ010000613">
    <property type="protein sequence ID" value="CAA9329383.1"/>
    <property type="molecule type" value="Genomic_DNA"/>
</dbReference>
<dbReference type="AlphaFoldDB" id="A0A6J4LC88"/>
<feature type="region of interest" description="Disordered" evidence="1">
    <location>
        <begin position="168"/>
        <end position="187"/>
    </location>
</feature>
<sequence length="242" mass="26846">EHSHWHFGLELRPLARRAVPARHQALGTARLLRAAIPHRGTQQQLLPLAEPGGLQKLAATAAARVPAQRESAAGPHPRQETLRPGKVDGPPPGELAPTGRQTGRAAGATLPAFCLRLRPPGVFPRPGTALDAGGRRNAAPELAPRRHFFAARKAPGRLLHHERRPIALHPAGDGSLRVRTPARPRPPVPLRRLLLRQRPALVGRPHPRMAVRGQRSLRLFQQRRWRQRRPQRLHAQSHFRAL</sequence>
<accession>A0A6J4LC88</accession>
<feature type="non-terminal residue" evidence="2">
    <location>
        <position position="242"/>
    </location>
</feature>
<protein>
    <submittedName>
        <fullName evidence="2">Uncharacterized protein</fullName>
    </submittedName>
</protein>
<evidence type="ECO:0000256" key="1">
    <source>
        <dbReference type="SAM" id="MobiDB-lite"/>
    </source>
</evidence>
<reference evidence="2" key="1">
    <citation type="submission" date="2020-02" db="EMBL/GenBank/DDBJ databases">
        <authorList>
            <person name="Meier V. D."/>
        </authorList>
    </citation>
    <scope>NUCLEOTIDE SEQUENCE</scope>
    <source>
        <strain evidence="2">AVDCRST_MAG56</strain>
    </source>
</reference>
<feature type="compositionally biased region" description="Basic and acidic residues" evidence="1">
    <location>
        <begin position="77"/>
        <end position="86"/>
    </location>
</feature>
<proteinExistence type="predicted"/>
<gene>
    <name evidence="2" type="ORF">AVDCRST_MAG56-7320</name>
</gene>
<name>A0A6J4LC88_9SPHI</name>
<feature type="region of interest" description="Disordered" evidence="1">
    <location>
        <begin position="59"/>
        <end position="102"/>
    </location>
</feature>
<evidence type="ECO:0000313" key="2">
    <source>
        <dbReference type="EMBL" id="CAA9329383.1"/>
    </source>
</evidence>